<name>A0A315YVU0_SEDFL</name>
<dbReference type="Proteomes" id="UP000245535">
    <property type="component" value="Unassembled WGS sequence"/>
</dbReference>
<keyword evidence="2" id="KW-1185">Reference proteome</keyword>
<dbReference type="EMBL" id="QGDO01000015">
    <property type="protein sequence ID" value="PWJ33117.1"/>
    <property type="molecule type" value="Genomic_DNA"/>
</dbReference>
<protein>
    <submittedName>
        <fullName evidence="1">Uncharacterized protein</fullName>
    </submittedName>
</protein>
<evidence type="ECO:0000313" key="1">
    <source>
        <dbReference type="EMBL" id="PWJ33117.1"/>
    </source>
</evidence>
<sequence length="168" mass="20382">MNRYFKRKWDETRGDEFDSWGTSIWYFEVGTDGYSIKQIELYENGNRLKYDSERRFDGYGGLGDQALELDEFKNFEIDKSEFYDEWEKSNPRKEHQQILDLISDYLSKHYSLRFGQALFNLGINEFVNKADPSEENFRIRDIHGDSDKEILERIESQLEWFKEQKKRR</sequence>
<dbReference type="RefSeq" id="WP_211323982.1">
    <property type="nucleotide sequence ID" value="NZ_QGDO01000015.1"/>
</dbReference>
<dbReference type="AlphaFoldDB" id="A0A315YVU0"/>
<reference evidence="1 2" key="1">
    <citation type="submission" date="2018-03" db="EMBL/GenBank/DDBJ databases">
        <title>Genomic Encyclopedia of Archaeal and Bacterial Type Strains, Phase II (KMG-II): from individual species to whole genera.</title>
        <authorList>
            <person name="Goeker M."/>
        </authorList>
    </citation>
    <scope>NUCLEOTIDE SEQUENCE [LARGE SCALE GENOMIC DNA]</scope>
    <source>
        <strain evidence="1 2">DSM 28229</strain>
    </source>
</reference>
<accession>A0A315YVU0</accession>
<comment type="caution">
    <text evidence="1">The sequence shown here is derived from an EMBL/GenBank/DDBJ whole genome shotgun (WGS) entry which is preliminary data.</text>
</comment>
<evidence type="ECO:0000313" key="2">
    <source>
        <dbReference type="Proteomes" id="UP000245535"/>
    </source>
</evidence>
<gene>
    <name evidence="1" type="ORF">BC781_1153</name>
</gene>
<proteinExistence type="predicted"/>
<organism evidence="1 2">
    <name type="scientific">Sediminitomix flava</name>
    <dbReference type="NCBI Taxonomy" id="379075"/>
    <lineage>
        <taxon>Bacteria</taxon>
        <taxon>Pseudomonadati</taxon>
        <taxon>Bacteroidota</taxon>
        <taxon>Cytophagia</taxon>
        <taxon>Cytophagales</taxon>
        <taxon>Flammeovirgaceae</taxon>
        <taxon>Sediminitomix</taxon>
    </lineage>
</organism>